<feature type="compositionally biased region" description="Polar residues" evidence="1">
    <location>
        <begin position="219"/>
        <end position="231"/>
    </location>
</feature>
<dbReference type="AlphaFoldDB" id="A0A6L2L9I0"/>
<dbReference type="InterPro" id="IPR013103">
    <property type="entry name" value="RVT_2"/>
</dbReference>
<accession>A0A6L2L9I0</accession>
<proteinExistence type="predicted"/>
<dbReference type="CDD" id="cd09272">
    <property type="entry name" value="RNase_HI_RT_Ty1"/>
    <property type="match status" value="1"/>
</dbReference>
<dbReference type="PANTHER" id="PTHR11439">
    <property type="entry name" value="GAG-POL-RELATED RETROTRANSPOSON"/>
    <property type="match status" value="1"/>
</dbReference>
<name>A0A6L2L9I0_TANCI</name>
<dbReference type="GO" id="GO:0003676">
    <property type="term" value="F:nucleic acid binding"/>
    <property type="evidence" value="ECO:0007669"/>
    <property type="project" value="InterPro"/>
</dbReference>
<dbReference type="Gene3D" id="4.10.60.10">
    <property type="entry name" value="Zinc finger, CCHC-type"/>
    <property type="match status" value="1"/>
</dbReference>
<sequence length="749" mass="84553">MSTRSSARNLFPPIDNPELTIQRRSRADPTLWNDFEMAVEGNGDLPVPNLRIMEELCQPSLNGRGGPIAPIAIQATNFGLKNDMIQQVQNSCQFHGLSGDEANKHLDKFLHVTQSIKVNGVTDDALRLPNGEALRKFILSGPYKPTTVLVQAIEATDDYPAVPKHTTVETPTNMSQENKAHFLEEKEAIHLILTGIGDDIYSTVDACQTAQEMWEAIERTSSNSKNKNVDTTPRYKNDDHSGQFGTQRTVNVITARENVGSKVVQQSGIQCFNCKEFVHFAKECRKPKRVKDSTYHKEKMLLCKQAEQMFHCKPSNMTENDDERVALANLFANLKLDVDENKKIQKQLKKANTTLAQELKECKAILAKTNYDNPGPVPQRQDVSSSADTDVPSEQELNLLFGPLYDEFFNSCTNPSTNIPSTSAPSTHINVHAEENNNDQAEEGEQLQDNEFTNPFCAPAQEESKTSTHNIVDKPFGKSIIRLKWLWKKKKDEDQTVIRNKARLVAKGYAQEEGIDFKESFAPVAHLEAVRIFISYAAHKSFPIYQMDVKTAFLNGPLKEEVYVAQPDGFVDPDHPEKFLTSKGFTKDVDHVGCIDSRKSTSGGIQFLGDKFVSWMSKKHNCAAMSSAEVEYVALSASCAQVMWMRIQLQDYGFNYNKILLYCDSQSAIAISCNPVQHSRTKHIYTRYHFIKEQVENGIIELYFVRTEYQLADMFTKTLLEDRFKYLVRRIGMRCLTPAELEVLAKESA</sequence>
<organism evidence="3">
    <name type="scientific">Tanacetum cinerariifolium</name>
    <name type="common">Dalmatian daisy</name>
    <name type="synonym">Chrysanthemum cinerariifolium</name>
    <dbReference type="NCBI Taxonomy" id="118510"/>
    <lineage>
        <taxon>Eukaryota</taxon>
        <taxon>Viridiplantae</taxon>
        <taxon>Streptophyta</taxon>
        <taxon>Embryophyta</taxon>
        <taxon>Tracheophyta</taxon>
        <taxon>Spermatophyta</taxon>
        <taxon>Magnoliopsida</taxon>
        <taxon>eudicotyledons</taxon>
        <taxon>Gunneridae</taxon>
        <taxon>Pentapetalae</taxon>
        <taxon>asterids</taxon>
        <taxon>campanulids</taxon>
        <taxon>Asterales</taxon>
        <taxon>Asteraceae</taxon>
        <taxon>Asteroideae</taxon>
        <taxon>Anthemideae</taxon>
        <taxon>Anthemidinae</taxon>
        <taxon>Tanacetum</taxon>
    </lineage>
</organism>
<evidence type="ECO:0000259" key="2">
    <source>
        <dbReference type="SMART" id="SM00343"/>
    </source>
</evidence>
<dbReference type="GO" id="GO:0008270">
    <property type="term" value="F:zinc ion binding"/>
    <property type="evidence" value="ECO:0007669"/>
    <property type="project" value="InterPro"/>
</dbReference>
<dbReference type="EMBL" id="BKCJ010003843">
    <property type="protein sequence ID" value="GEU57507.1"/>
    <property type="molecule type" value="Genomic_DNA"/>
</dbReference>
<dbReference type="InterPro" id="IPR001878">
    <property type="entry name" value="Znf_CCHC"/>
</dbReference>
<dbReference type="SMART" id="SM00343">
    <property type="entry name" value="ZnF_C2HC"/>
    <property type="match status" value="1"/>
</dbReference>
<gene>
    <name evidence="3" type="ORF">Tci_029485</name>
</gene>
<dbReference type="InterPro" id="IPR036875">
    <property type="entry name" value="Znf_CCHC_sf"/>
</dbReference>
<dbReference type="Pfam" id="PF07727">
    <property type="entry name" value="RVT_2"/>
    <property type="match status" value="1"/>
</dbReference>
<comment type="caution">
    <text evidence="3">The sequence shown here is derived from an EMBL/GenBank/DDBJ whole genome shotgun (WGS) entry which is preliminary data.</text>
</comment>
<dbReference type="PANTHER" id="PTHR11439:SF509">
    <property type="entry name" value="RNA-DIRECTED DNA POLYMERASE"/>
    <property type="match status" value="1"/>
</dbReference>
<protein>
    <submittedName>
        <fullName evidence="3">Retrovirus-related Pol polyprotein from transposon TNT 1-94</fullName>
    </submittedName>
</protein>
<evidence type="ECO:0000256" key="1">
    <source>
        <dbReference type="SAM" id="MobiDB-lite"/>
    </source>
</evidence>
<evidence type="ECO:0000313" key="3">
    <source>
        <dbReference type="EMBL" id="GEU57507.1"/>
    </source>
</evidence>
<dbReference type="SUPFAM" id="SSF57756">
    <property type="entry name" value="Retrovirus zinc finger-like domains"/>
    <property type="match status" value="1"/>
</dbReference>
<feature type="domain" description="CCHC-type" evidence="2">
    <location>
        <begin position="270"/>
        <end position="286"/>
    </location>
</feature>
<feature type="region of interest" description="Disordered" evidence="1">
    <location>
        <begin position="370"/>
        <end position="389"/>
    </location>
</feature>
<reference evidence="3" key="1">
    <citation type="journal article" date="2019" name="Sci. Rep.">
        <title>Draft genome of Tanacetum cinerariifolium, the natural source of mosquito coil.</title>
        <authorList>
            <person name="Yamashiro T."/>
            <person name="Shiraishi A."/>
            <person name="Satake H."/>
            <person name="Nakayama K."/>
        </authorList>
    </citation>
    <scope>NUCLEOTIDE SEQUENCE</scope>
</reference>
<feature type="region of interest" description="Disordered" evidence="1">
    <location>
        <begin position="219"/>
        <end position="243"/>
    </location>
</feature>